<dbReference type="GO" id="GO:0020037">
    <property type="term" value="F:heme binding"/>
    <property type="evidence" value="ECO:0007669"/>
    <property type="project" value="InterPro"/>
</dbReference>
<dbReference type="AlphaFoldDB" id="A0AAV0BQW3"/>
<evidence type="ECO:0000313" key="8">
    <source>
        <dbReference type="EMBL" id="CAH7689486.1"/>
    </source>
</evidence>
<dbReference type="GO" id="GO:0005506">
    <property type="term" value="F:iron ion binding"/>
    <property type="evidence" value="ECO:0007669"/>
    <property type="project" value="InterPro"/>
</dbReference>
<keyword evidence="6" id="KW-0349">Heme</keyword>
<dbReference type="PRINTS" id="PR00465">
    <property type="entry name" value="EP450IV"/>
</dbReference>
<comment type="cofactor">
    <cofactor evidence="1 6">
        <name>heme</name>
        <dbReference type="ChEBI" id="CHEBI:30413"/>
    </cofactor>
</comment>
<keyword evidence="9" id="KW-1185">Reference proteome</keyword>
<feature type="transmembrane region" description="Helical" evidence="7">
    <location>
        <begin position="17"/>
        <end position="35"/>
    </location>
</feature>
<feature type="non-terminal residue" evidence="8">
    <location>
        <position position="1"/>
    </location>
</feature>
<dbReference type="PANTHER" id="PTHR24305:SF166">
    <property type="entry name" value="CYTOCHROME P450 12A4, MITOCHONDRIAL-RELATED"/>
    <property type="match status" value="1"/>
</dbReference>
<gene>
    <name evidence="8" type="ORF">PPACK8108_LOCUS24571</name>
</gene>
<reference evidence="8" key="1">
    <citation type="submission" date="2022-06" db="EMBL/GenBank/DDBJ databases">
        <authorList>
            <consortium name="SYNGENTA / RWTH Aachen University"/>
        </authorList>
    </citation>
    <scope>NUCLEOTIDE SEQUENCE</scope>
</reference>
<protein>
    <submittedName>
        <fullName evidence="8">Cytochrome P450 monooxygenase</fullName>
    </submittedName>
</protein>
<evidence type="ECO:0000256" key="2">
    <source>
        <dbReference type="ARBA" id="ARBA00010617"/>
    </source>
</evidence>
<feature type="non-terminal residue" evidence="8">
    <location>
        <position position="558"/>
    </location>
</feature>
<proteinExistence type="inferred from homology"/>
<evidence type="ECO:0000256" key="5">
    <source>
        <dbReference type="ARBA" id="ARBA00023004"/>
    </source>
</evidence>
<keyword evidence="8" id="KW-0503">Monooxygenase</keyword>
<evidence type="ECO:0000256" key="1">
    <source>
        <dbReference type="ARBA" id="ARBA00001971"/>
    </source>
</evidence>
<dbReference type="EMBL" id="CALTRL010006078">
    <property type="protein sequence ID" value="CAH7689486.1"/>
    <property type="molecule type" value="Genomic_DNA"/>
</dbReference>
<dbReference type="InterPro" id="IPR001128">
    <property type="entry name" value="Cyt_P450"/>
</dbReference>
<dbReference type="InterPro" id="IPR002403">
    <property type="entry name" value="Cyt_P450_E_grp-IV"/>
</dbReference>
<evidence type="ECO:0000256" key="4">
    <source>
        <dbReference type="ARBA" id="ARBA00023002"/>
    </source>
</evidence>
<evidence type="ECO:0000313" key="9">
    <source>
        <dbReference type="Proteomes" id="UP001153365"/>
    </source>
</evidence>
<comment type="caution">
    <text evidence="8">The sequence shown here is derived from an EMBL/GenBank/DDBJ whole genome shotgun (WGS) entry which is preliminary data.</text>
</comment>
<keyword evidence="3 6" id="KW-0479">Metal-binding</keyword>
<name>A0AAV0BQW3_PHAPC</name>
<evidence type="ECO:0000256" key="6">
    <source>
        <dbReference type="PIRSR" id="PIRSR602403-1"/>
    </source>
</evidence>
<dbReference type="Gene3D" id="1.10.630.10">
    <property type="entry name" value="Cytochrome P450"/>
    <property type="match status" value="1"/>
</dbReference>
<keyword evidence="7" id="KW-0472">Membrane</keyword>
<dbReference type="GO" id="GO:0004497">
    <property type="term" value="F:monooxygenase activity"/>
    <property type="evidence" value="ECO:0007669"/>
    <property type="project" value="UniProtKB-KW"/>
</dbReference>
<keyword evidence="4" id="KW-0560">Oxidoreductase</keyword>
<keyword evidence="7" id="KW-1133">Transmembrane helix</keyword>
<dbReference type="InterPro" id="IPR050121">
    <property type="entry name" value="Cytochrome_P450_monoxygenase"/>
</dbReference>
<dbReference type="GO" id="GO:0016705">
    <property type="term" value="F:oxidoreductase activity, acting on paired donors, with incorporation or reduction of molecular oxygen"/>
    <property type="evidence" value="ECO:0007669"/>
    <property type="project" value="InterPro"/>
</dbReference>
<dbReference type="InterPro" id="IPR036396">
    <property type="entry name" value="Cyt_P450_sf"/>
</dbReference>
<evidence type="ECO:0000256" key="7">
    <source>
        <dbReference type="SAM" id="Phobius"/>
    </source>
</evidence>
<accession>A0AAV0BQW3</accession>
<comment type="similarity">
    <text evidence="2">Belongs to the cytochrome P450 family.</text>
</comment>
<dbReference type="SUPFAM" id="SSF48264">
    <property type="entry name" value="Cytochrome P450"/>
    <property type="match status" value="1"/>
</dbReference>
<keyword evidence="5 6" id="KW-0408">Iron</keyword>
<feature type="binding site" description="axial binding residue" evidence="6">
    <location>
        <position position="496"/>
    </location>
    <ligand>
        <name>heme</name>
        <dbReference type="ChEBI" id="CHEBI:30413"/>
    </ligand>
    <ligandPart>
        <name>Fe</name>
        <dbReference type="ChEBI" id="CHEBI:18248"/>
    </ligandPart>
</feature>
<dbReference type="PANTHER" id="PTHR24305">
    <property type="entry name" value="CYTOCHROME P450"/>
    <property type="match status" value="1"/>
</dbReference>
<keyword evidence="7" id="KW-0812">Transmembrane</keyword>
<evidence type="ECO:0000256" key="3">
    <source>
        <dbReference type="ARBA" id="ARBA00022723"/>
    </source>
</evidence>
<dbReference type="Proteomes" id="UP001153365">
    <property type="component" value="Unassembled WGS sequence"/>
</dbReference>
<sequence length="558" mass="62897">MFIHDCLMLILSIKKNYKSFSVLGLVAWLIYKLYIQPTFSIISRLPGPKPDNLLFGNLIATLNSESDLIHEEWHKKYGPVVSYQTFMGDTRLSFCDAKALSHVLNNRPYDYPKPGEVKGDTRMILTNGLAFAEGEIHRRQRRLLNSTFSVAQVKATTSLIYSKAIELREQWIKHVEENRGHSSAKQENKAIIDITDAMARASLDIIGQVAFDQDFNTLKSDANHLGKTFSEVFGLGLGTINSIKLIGFMILGKFPNLLKIIDKERYELIKNGLKNVERESQKALEKKKAEMMVEKMAGKDFIGALVKANLATEDKNRMSDVEVMGQMTTFLLGGHETTSNAMNWALWLLAKNQSVQKKLREEILSAQATHMGEELSIEELNRLPYLDAVCRECLRLFPPISMTIRMAREADNIPLSAPVRVKNRFGSGTILMDHIPVEAGQRIIIPISSYNRSEENFGTDSSKFIPERWLKQESNSKKNSTAWSGLMTFLGGARSCIGYRLALAEIKILMNVLISGLHFEERDELGGPEIERRMALAVRPRIKGFTDGTQLPLKVSLV</sequence>
<organism evidence="8 9">
    <name type="scientific">Phakopsora pachyrhizi</name>
    <name type="common">Asian soybean rust disease fungus</name>
    <dbReference type="NCBI Taxonomy" id="170000"/>
    <lineage>
        <taxon>Eukaryota</taxon>
        <taxon>Fungi</taxon>
        <taxon>Dikarya</taxon>
        <taxon>Basidiomycota</taxon>
        <taxon>Pucciniomycotina</taxon>
        <taxon>Pucciniomycetes</taxon>
        <taxon>Pucciniales</taxon>
        <taxon>Phakopsoraceae</taxon>
        <taxon>Phakopsora</taxon>
    </lineage>
</organism>
<dbReference type="CDD" id="cd11069">
    <property type="entry name" value="CYP_FUM15-like"/>
    <property type="match status" value="1"/>
</dbReference>
<dbReference type="Pfam" id="PF00067">
    <property type="entry name" value="p450"/>
    <property type="match status" value="1"/>
</dbReference>
<dbReference type="PRINTS" id="PR00385">
    <property type="entry name" value="P450"/>
</dbReference>